<sequence length="187" mass="19456">MHNVNCKRLRTLLLSCSLAAITASAHAAQCDLNVSQIMTDFGTFNRGTLTVAANNQPQNIIGKKVSTVTVTCPEPTRVALFYHAPASASGKGFSLGSMAHLILVGSDAQADGHSINFAYQQEGGGASSGNGRKLPLSANRGITPADGILVTHLTFQLTAVAALNDADQHISGQEVLNNNGSLELVSE</sequence>
<keyword evidence="1" id="KW-0732">Signal</keyword>
<gene>
    <name evidence="2" type="ORF">NCTC12119_04986</name>
</gene>
<dbReference type="AlphaFoldDB" id="A0A381KR34"/>
<proteinExistence type="predicted"/>
<evidence type="ECO:0000313" key="3">
    <source>
        <dbReference type="Proteomes" id="UP000255528"/>
    </source>
</evidence>
<dbReference type="EMBL" id="UIGI01000002">
    <property type="protein sequence ID" value="SUY92956.1"/>
    <property type="molecule type" value="Genomic_DNA"/>
</dbReference>
<accession>A0A381KR34</accession>
<organism evidence="2 3">
    <name type="scientific">Buttiauxella agrestis</name>
    <dbReference type="NCBI Taxonomy" id="82977"/>
    <lineage>
        <taxon>Bacteria</taxon>
        <taxon>Pseudomonadati</taxon>
        <taxon>Pseudomonadota</taxon>
        <taxon>Gammaproteobacteria</taxon>
        <taxon>Enterobacterales</taxon>
        <taxon>Enterobacteriaceae</taxon>
        <taxon>Buttiauxella</taxon>
    </lineage>
</organism>
<evidence type="ECO:0008006" key="4">
    <source>
        <dbReference type="Google" id="ProtNLM"/>
    </source>
</evidence>
<protein>
    <recommendedName>
        <fullName evidence="4">P pilus assembly protein, pilin FimA</fullName>
    </recommendedName>
</protein>
<evidence type="ECO:0000313" key="2">
    <source>
        <dbReference type="EMBL" id="SUY92956.1"/>
    </source>
</evidence>
<evidence type="ECO:0000256" key="1">
    <source>
        <dbReference type="SAM" id="SignalP"/>
    </source>
</evidence>
<reference evidence="2 3" key="1">
    <citation type="submission" date="2018-06" db="EMBL/GenBank/DDBJ databases">
        <authorList>
            <consortium name="Pathogen Informatics"/>
            <person name="Doyle S."/>
        </authorList>
    </citation>
    <scope>NUCLEOTIDE SEQUENCE [LARGE SCALE GENOMIC DNA]</scope>
    <source>
        <strain evidence="2 3">NCTC12119</strain>
    </source>
</reference>
<dbReference type="Proteomes" id="UP000255528">
    <property type="component" value="Unassembled WGS sequence"/>
</dbReference>
<name>A0A381KR34_9ENTR</name>
<feature type="chain" id="PRO_5016714919" description="P pilus assembly protein, pilin FimA" evidence="1">
    <location>
        <begin position="28"/>
        <end position="187"/>
    </location>
</feature>
<feature type="signal peptide" evidence="1">
    <location>
        <begin position="1"/>
        <end position="27"/>
    </location>
</feature>